<comment type="caution">
    <text evidence="1">The sequence shown here is derived from an EMBL/GenBank/DDBJ whole genome shotgun (WGS) entry which is preliminary data.</text>
</comment>
<proteinExistence type="predicted"/>
<reference evidence="2" key="1">
    <citation type="journal article" date="2015" name="Nat. Genet.">
        <title>The genome and transcriptome of the zoonotic hookworm Ancylostoma ceylanicum identify infection-specific gene families.</title>
        <authorList>
            <person name="Schwarz E.M."/>
            <person name="Hu Y."/>
            <person name="Antoshechkin I."/>
            <person name="Miller M.M."/>
            <person name="Sternberg P.W."/>
            <person name="Aroian R.V."/>
        </authorList>
    </citation>
    <scope>NUCLEOTIDE SEQUENCE</scope>
    <source>
        <strain evidence="2">HY135</strain>
    </source>
</reference>
<name>A0A016W0S6_9BILA</name>
<gene>
    <name evidence="1" type="primary">Acey_s0003.g1665</name>
    <name evidence="1" type="ORF">Y032_0003g1665</name>
</gene>
<sequence length="69" mass="7925">MTRQRTVRTKIDLIKSIFSVFYTRAPLLHLSSRSHAFTHFWTPNPSPGVCTLLDAGAPLSYRWTRLPPL</sequence>
<evidence type="ECO:0000313" key="1">
    <source>
        <dbReference type="EMBL" id="EYC32578.1"/>
    </source>
</evidence>
<keyword evidence="2" id="KW-1185">Reference proteome</keyword>
<organism evidence="1 2">
    <name type="scientific">Ancylostoma ceylanicum</name>
    <dbReference type="NCBI Taxonomy" id="53326"/>
    <lineage>
        <taxon>Eukaryota</taxon>
        <taxon>Metazoa</taxon>
        <taxon>Ecdysozoa</taxon>
        <taxon>Nematoda</taxon>
        <taxon>Chromadorea</taxon>
        <taxon>Rhabditida</taxon>
        <taxon>Rhabditina</taxon>
        <taxon>Rhabditomorpha</taxon>
        <taxon>Strongyloidea</taxon>
        <taxon>Ancylostomatidae</taxon>
        <taxon>Ancylostomatinae</taxon>
        <taxon>Ancylostoma</taxon>
    </lineage>
</organism>
<protein>
    <submittedName>
        <fullName evidence="1">Uncharacterized protein</fullName>
    </submittedName>
</protein>
<dbReference type="EMBL" id="JARK01001339">
    <property type="protein sequence ID" value="EYC32578.1"/>
    <property type="molecule type" value="Genomic_DNA"/>
</dbReference>
<evidence type="ECO:0000313" key="2">
    <source>
        <dbReference type="Proteomes" id="UP000024635"/>
    </source>
</evidence>
<dbReference type="Proteomes" id="UP000024635">
    <property type="component" value="Unassembled WGS sequence"/>
</dbReference>
<dbReference type="AlphaFoldDB" id="A0A016W0S6"/>
<accession>A0A016W0S6</accession>